<feature type="region of interest" description="Disordered" evidence="1">
    <location>
        <begin position="83"/>
        <end position="170"/>
    </location>
</feature>
<dbReference type="Proteomes" id="UP001651690">
    <property type="component" value="Unassembled WGS sequence"/>
</dbReference>
<keyword evidence="2" id="KW-0472">Membrane</keyword>
<feature type="region of interest" description="Disordered" evidence="1">
    <location>
        <begin position="1"/>
        <end position="42"/>
    </location>
</feature>
<keyword evidence="4" id="KW-1185">Reference proteome</keyword>
<keyword evidence="2" id="KW-1133">Transmembrane helix</keyword>
<dbReference type="EMBL" id="JANDBD010000006">
    <property type="protein sequence ID" value="MCP9273680.1"/>
    <property type="molecule type" value="Genomic_DNA"/>
</dbReference>
<feature type="compositionally biased region" description="Basic and acidic residues" evidence="1">
    <location>
        <begin position="147"/>
        <end position="158"/>
    </location>
</feature>
<accession>A0ABT1M489</accession>
<proteinExistence type="predicted"/>
<feature type="compositionally biased region" description="Pro residues" evidence="1">
    <location>
        <begin position="113"/>
        <end position="141"/>
    </location>
</feature>
<sequence>MSSEERPLPEPMESASPTEPLNATEPPAANAELRRGRWSGLREPAKRHPIGAALGAAGVGLVVGLLGGIAIDAHPMMSLTVGTAPYATQSPGPGAAPPPAPHEHGDGERGPGPAGPPPPPGERGPGSGPRPPAEGAPPGAPGAPEGPQDRPGPDRGRAEQPAPPAPIPTA</sequence>
<keyword evidence="2" id="KW-0812">Transmembrane</keyword>
<evidence type="ECO:0000256" key="1">
    <source>
        <dbReference type="SAM" id="MobiDB-lite"/>
    </source>
</evidence>
<organism evidence="3 4">
    <name type="scientific">Mycolicibacterium arenosum</name>
    <dbReference type="NCBI Taxonomy" id="2952157"/>
    <lineage>
        <taxon>Bacteria</taxon>
        <taxon>Bacillati</taxon>
        <taxon>Actinomycetota</taxon>
        <taxon>Actinomycetes</taxon>
        <taxon>Mycobacteriales</taxon>
        <taxon>Mycobacteriaceae</taxon>
        <taxon>Mycolicibacterium</taxon>
    </lineage>
</organism>
<gene>
    <name evidence="3" type="ORF">NM203_15935</name>
</gene>
<reference evidence="3 4" key="1">
    <citation type="submission" date="2022-06" db="EMBL/GenBank/DDBJ databases">
        <title>Mycolicibacterium sp. CAU 1645 isolated from seawater.</title>
        <authorList>
            <person name="Kim W."/>
        </authorList>
    </citation>
    <scope>NUCLEOTIDE SEQUENCE [LARGE SCALE GENOMIC DNA]</scope>
    <source>
        <strain evidence="3 4">CAU 1645</strain>
    </source>
</reference>
<feature type="compositionally biased region" description="Pro residues" evidence="1">
    <location>
        <begin position="161"/>
        <end position="170"/>
    </location>
</feature>
<evidence type="ECO:0000256" key="2">
    <source>
        <dbReference type="SAM" id="Phobius"/>
    </source>
</evidence>
<name>A0ABT1M489_9MYCO</name>
<evidence type="ECO:0000313" key="3">
    <source>
        <dbReference type="EMBL" id="MCP9273680.1"/>
    </source>
</evidence>
<protein>
    <submittedName>
        <fullName evidence="3">Uncharacterized protein</fullName>
    </submittedName>
</protein>
<evidence type="ECO:0000313" key="4">
    <source>
        <dbReference type="Proteomes" id="UP001651690"/>
    </source>
</evidence>
<dbReference type="RefSeq" id="WP_255060993.1">
    <property type="nucleotide sequence ID" value="NZ_JANDBD010000006.1"/>
</dbReference>
<comment type="caution">
    <text evidence="3">The sequence shown here is derived from an EMBL/GenBank/DDBJ whole genome shotgun (WGS) entry which is preliminary data.</text>
</comment>
<feature type="transmembrane region" description="Helical" evidence="2">
    <location>
        <begin position="50"/>
        <end position="71"/>
    </location>
</feature>